<keyword evidence="1 5" id="KW-0489">Methyltransferase</keyword>
<dbReference type="Gene3D" id="3.40.50.150">
    <property type="entry name" value="Vaccinia Virus protein VP39"/>
    <property type="match status" value="1"/>
</dbReference>
<comment type="caution">
    <text evidence="5">The sequence shown here is derived from an EMBL/GenBank/DDBJ whole genome shotgun (WGS) entry which is preliminary data.</text>
</comment>
<dbReference type="InterPro" id="IPR001091">
    <property type="entry name" value="RM_Methyltransferase"/>
</dbReference>
<reference evidence="5 6" key="1">
    <citation type="submission" date="2011-08" db="EMBL/GenBank/DDBJ databases">
        <title>The genome of the obligate endobacterium of an arbuscular mycorrhizal fungus reveals an interphylum network of nutritional interactions.</title>
        <authorList>
            <person name="Ghignone S."/>
            <person name="Salvioli A."/>
            <person name="Anca I."/>
            <person name="Lumini E."/>
            <person name="Ortu G."/>
            <person name="Petiti L."/>
            <person name="Cruveiller S."/>
            <person name="Bianciotto V."/>
            <person name="Piffanelli P."/>
            <person name="Lanfranco L."/>
            <person name="Bonfante P."/>
        </authorList>
    </citation>
    <scope>NUCLEOTIDE SEQUENCE [LARGE SCALE GENOMIC DNA]</scope>
    <source>
        <strain evidence="5 6">BEG34</strain>
    </source>
</reference>
<dbReference type="GO" id="GO:0008170">
    <property type="term" value="F:N-methyltransferase activity"/>
    <property type="evidence" value="ECO:0007669"/>
    <property type="project" value="InterPro"/>
</dbReference>
<sequence length="307" mass="35787">MENVDWLNRVHVGDAREVMATFPNNSIDLSFWSPPYFVGKNYESHLNFQDWKDLLRGVISEHARIMKEGAFMVININDILCFADQNMPRFMANNVSNKKVKISREDILKVKHDYPDADRRTLASIVGCSEQTIQRRLEHNNVRGGKSSAGTKVLTVGGLLQEWAEAVGLYLYDRRIWHKDPCWANSRWHSNSYRAADEFEYLYVFWRTGIVKVDRARLKKNEWAERGSRAVWNIRSIQRNGRHECEFPEMLAERVIRLFTDKDNVILDPFVGSGTTTTIAKRLNRKYVGIDRLKKYAQLAEERTNAE</sequence>
<proteinExistence type="inferred from homology"/>
<keyword evidence="6" id="KW-1185">Reference proteome</keyword>
<dbReference type="Pfam" id="PF01555">
    <property type="entry name" value="N6_N4_Mtase"/>
    <property type="match status" value="1"/>
</dbReference>
<dbReference type="Proteomes" id="UP000054051">
    <property type="component" value="Unassembled WGS sequence"/>
</dbReference>
<dbReference type="InterPro" id="IPR029063">
    <property type="entry name" value="SAM-dependent_MTases_sf"/>
</dbReference>
<evidence type="ECO:0000256" key="2">
    <source>
        <dbReference type="ARBA" id="ARBA00022679"/>
    </source>
</evidence>
<dbReference type="STRING" id="1070319.CAGGBEG34_200073"/>
<evidence type="ECO:0000259" key="4">
    <source>
        <dbReference type="Pfam" id="PF01555"/>
    </source>
</evidence>
<evidence type="ECO:0000313" key="6">
    <source>
        <dbReference type="Proteomes" id="UP000054051"/>
    </source>
</evidence>
<dbReference type="eggNOG" id="COG0863">
    <property type="taxonomic scope" value="Bacteria"/>
</dbReference>
<dbReference type="EMBL" id="CAFB01000037">
    <property type="protein sequence ID" value="CCD29070.1"/>
    <property type="molecule type" value="Genomic_DNA"/>
</dbReference>
<organism evidence="5 6">
    <name type="scientific">Candidatus Glomeribacter gigasporarum BEG34</name>
    <dbReference type="NCBI Taxonomy" id="1070319"/>
    <lineage>
        <taxon>Bacteria</taxon>
        <taxon>Pseudomonadati</taxon>
        <taxon>Pseudomonadota</taxon>
        <taxon>Betaproteobacteria</taxon>
        <taxon>Burkholderiales</taxon>
        <taxon>Burkholderiaceae</taxon>
        <taxon>Candidatus Glomeribacter</taxon>
    </lineage>
</organism>
<evidence type="ECO:0000256" key="3">
    <source>
        <dbReference type="RuleBase" id="RU362026"/>
    </source>
</evidence>
<feature type="domain" description="DNA methylase N-4/N-6" evidence="4">
    <location>
        <begin position="27"/>
        <end position="302"/>
    </location>
</feature>
<dbReference type="EC" id="2.1.1.-" evidence="3"/>
<dbReference type="AlphaFoldDB" id="G2J8H3"/>
<keyword evidence="2 5" id="KW-0808">Transferase</keyword>
<accession>G2J8H3</accession>
<dbReference type="GO" id="GO:0003677">
    <property type="term" value="F:DNA binding"/>
    <property type="evidence" value="ECO:0007669"/>
    <property type="project" value="InterPro"/>
</dbReference>
<dbReference type="InterPro" id="IPR002941">
    <property type="entry name" value="DNA_methylase_N4/N6"/>
</dbReference>
<comment type="similarity">
    <text evidence="3">Belongs to the N(4)/N(6)-methyltransferase family.</text>
</comment>
<name>G2J8H3_9BURK</name>
<gene>
    <name evidence="5" type="primary">bglIM</name>
    <name evidence="5" type="ORF">CAGGBEG34_200073</name>
</gene>
<evidence type="ECO:0000313" key="5">
    <source>
        <dbReference type="EMBL" id="CCD29070.1"/>
    </source>
</evidence>
<dbReference type="PRINTS" id="PR00508">
    <property type="entry name" value="S21N4MTFRASE"/>
</dbReference>
<dbReference type="SUPFAM" id="SSF53335">
    <property type="entry name" value="S-adenosyl-L-methionine-dependent methyltransferases"/>
    <property type="match status" value="1"/>
</dbReference>
<protein>
    <recommendedName>
        <fullName evidence="3">Methyltransferase</fullName>
        <ecNumber evidence="3">2.1.1.-</ecNumber>
    </recommendedName>
</protein>
<evidence type="ECO:0000256" key="1">
    <source>
        <dbReference type="ARBA" id="ARBA00022603"/>
    </source>
</evidence>
<dbReference type="GO" id="GO:0032259">
    <property type="term" value="P:methylation"/>
    <property type="evidence" value="ECO:0007669"/>
    <property type="project" value="UniProtKB-KW"/>
</dbReference>
<dbReference type="OrthoDB" id="9816043at2"/>
<dbReference type="RefSeq" id="WP_006682309.1">
    <property type="nucleotide sequence ID" value="NZ_CAFB01000037.1"/>
</dbReference>